<reference evidence="11 12" key="1">
    <citation type="submission" date="2020-04" db="EMBL/GenBank/DDBJ databases">
        <title>Genome-Wide Identification of 5-Methylcytosine Sites in Bacterial Genomes By High-Throughput Sequencing of MspJI Restriction Fragments.</title>
        <authorList>
            <person name="Wu V."/>
        </authorList>
    </citation>
    <scope>NUCLEOTIDE SEQUENCE [LARGE SCALE GENOMIC DNA]</scope>
    <source>
        <strain evidence="11 12">CCAP 1403/13f</strain>
    </source>
</reference>
<organism evidence="11 12">
    <name type="scientific">Dolichospermum flos-aquae CCAP 1403/13F</name>
    <dbReference type="NCBI Taxonomy" id="315271"/>
    <lineage>
        <taxon>Bacteria</taxon>
        <taxon>Bacillati</taxon>
        <taxon>Cyanobacteriota</taxon>
        <taxon>Cyanophyceae</taxon>
        <taxon>Nostocales</taxon>
        <taxon>Aphanizomenonaceae</taxon>
        <taxon>Dolichospermum</taxon>
    </lineage>
</organism>
<accession>A0A6H2C6E5</accession>
<dbReference type="InterPro" id="IPR020590">
    <property type="entry name" value="Guanylate_kinase_CS"/>
</dbReference>
<feature type="domain" description="Guanylate kinase-like" evidence="10">
    <location>
        <begin position="19"/>
        <end position="197"/>
    </location>
</feature>
<dbReference type="PROSITE" id="PS50052">
    <property type="entry name" value="GUANYLATE_KINASE_2"/>
    <property type="match status" value="1"/>
</dbReference>
<dbReference type="PANTHER" id="PTHR23117:SF13">
    <property type="entry name" value="GUANYLATE KINASE"/>
    <property type="match status" value="1"/>
</dbReference>
<keyword evidence="9" id="KW-0963">Cytoplasm</keyword>
<evidence type="ECO:0000256" key="2">
    <source>
        <dbReference type="ARBA" id="ARBA00012961"/>
    </source>
</evidence>
<name>A0A6H2C6E5_DOLFA</name>
<dbReference type="Gene3D" id="3.40.50.300">
    <property type="entry name" value="P-loop containing nucleotide triphosphate hydrolases"/>
    <property type="match status" value="1"/>
</dbReference>
<dbReference type="Gene3D" id="3.30.63.10">
    <property type="entry name" value="Guanylate Kinase phosphate binding domain"/>
    <property type="match status" value="1"/>
</dbReference>
<protein>
    <recommendedName>
        <fullName evidence="3 9">Guanylate kinase</fullName>
        <ecNumber evidence="2 9">2.7.4.8</ecNumber>
    </recommendedName>
    <alternativeName>
        <fullName evidence="8 9">GMP kinase</fullName>
    </alternativeName>
</protein>
<evidence type="ECO:0000256" key="1">
    <source>
        <dbReference type="ARBA" id="ARBA00005790"/>
    </source>
</evidence>
<evidence type="ECO:0000256" key="4">
    <source>
        <dbReference type="ARBA" id="ARBA00022679"/>
    </source>
</evidence>
<dbReference type="SUPFAM" id="SSF52540">
    <property type="entry name" value="P-loop containing nucleoside triphosphate hydrolases"/>
    <property type="match status" value="1"/>
</dbReference>
<evidence type="ECO:0000256" key="6">
    <source>
        <dbReference type="ARBA" id="ARBA00022777"/>
    </source>
</evidence>
<dbReference type="NCBIfam" id="TIGR03263">
    <property type="entry name" value="guanyl_kin"/>
    <property type="match status" value="1"/>
</dbReference>
<evidence type="ECO:0000256" key="7">
    <source>
        <dbReference type="ARBA" id="ARBA00022840"/>
    </source>
</evidence>
<evidence type="ECO:0000256" key="3">
    <source>
        <dbReference type="ARBA" id="ARBA00016296"/>
    </source>
</evidence>
<comment type="subcellular location">
    <subcellularLocation>
        <location evidence="9">Cytoplasm</location>
    </subcellularLocation>
</comment>
<dbReference type="GO" id="GO:0005524">
    <property type="term" value="F:ATP binding"/>
    <property type="evidence" value="ECO:0007669"/>
    <property type="project" value="UniProtKB-UniRule"/>
</dbReference>
<dbReference type="InterPro" id="IPR017665">
    <property type="entry name" value="Guanylate_kinase"/>
</dbReference>
<keyword evidence="5 9" id="KW-0547">Nucleotide-binding</keyword>
<gene>
    <name evidence="9 11" type="primary">gmk</name>
    <name evidence="11" type="ORF">HGD76_22705</name>
</gene>
<dbReference type="SMART" id="SM00072">
    <property type="entry name" value="GuKc"/>
    <property type="match status" value="1"/>
</dbReference>
<feature type="binding site" evidence="9">
    <location>
        <begin position="26"/>
        <end position="33"/>
    </location>
    <ligand>
        <name>ATP</name>
        <dbReference type="ChEBI" id="CHEBI:30616"/>
    </ligand>
</feature>
<evidence type="ECO:0000256" key="8">
    <source>
        <dbReference type="ARBA" id="ARBA00030128"/>
    </source>
</evidence>
<dbReference type="Proteomes" id="UP000502433">
    <property type="component" value="Chromosome"/>
</dbReference>
<dbReference type="PANTHER" id="PTHR23117">
    <property type="entry name" value="GUANYLATE KINASE-RELATED"/>
    <property type="match status" value="1"/>
</dbReference>
<keyword evidence="7 9" id="KW-0067">ATP-binding</keyword>
<dbReference type="PROSITE" id="PS00856">
    <property type="entry name" value="GUANYLATE_KINASE_1"/>
    <property type="match status" value="1"/>
</dbReference>
<dbReference type="FunFam" id="3.30.63.10:FF:000002">
    <property type="entry name" value="Guanylate kinase 1"/>
    <property type="match status" value="1"/>
</dbReference>
<comment type="function">
    <text evidence="9">Essential for recycling GMP and indirectly, cGMP.</text>
</comment>
<evidence type="ECO:0000256" key="9">
    <source>
        <dbReference type="HAMAP-Rule" id="MF_00328"/>
    </source>
</evidence>
<dbReference type="CDD" id="cd00071">
    <property type="entry name" value="GMPK"/>
    <property type="match status" value="1"/>
</dbReference>
<dbReference type="HAMAP" id="MF_00328">
    <property type="entry name" value="Guanylate_kinase"/>
    <property type="match status" value="1"/>
</dbReference>
<dbReference type="GO" id="GO:0005829">
    <property type="term" value="C:cytosol"/>
    <property type="evidence" value="ECO:0007669"/>
    <property type="project" value="TreeGrafter"/>
</dbReference>
<dbReference type="EMBL" id="CP051206">
    <property type="protein sequence ID" value="QJB46574.1"/>
    <property type="molecule type" value="Genomic_DNA"/>
</dbReference>
<dbReference type="KEGG" id="dfs:HGD76_22705"/>
<evidence type="ECO:0000256" key="5">
    <source>
        <dbReference type="ARBA" id="ARBA00022741"/>
    </source>
</evidence>
<dbReference type="AlphaFoldDB" id="A0A6H2C6E5"/>
<keyword evidence="4 9" id="KW-0808">Transferase</keyword>
<comment type="similarity">
    <text evidence="1 9">Belongs to the guanylate kinase family.</text>
</comment>
<dbReference type="InterPro" id="IPR008144">
    <property type="entry name" value="Guanylate_kin-like_dom"/>
</dbReference>
<sequence length="201" mass="22537">MQVLPTHNGANTKECPPLGKLIVLTGPSGVGKGTLMNEILRRYPELHYSVSATTRSPRPGEINGKNYNFISRSQFEQLVTQGEFLEWAEFAGNCYGTPREAVLNYIQLGKLVLLEIELAGARQIRHTFPSALSIFILPPSFAELENRIRGRGQDSEEAISRRLQRAEEEIAAANEFDIKIINDDFEQALKEIELEIGRNLP</sequence>
<dbReference type="EC" id="2.7.4.8" evidence="2 9"/>
<dbReference type="GO" id="GO:0004385">
    <property type="term" value="F:GMP kinase activity"/>
    <property type="evidence" value="ECO:0007669"/>
    <property type="project" value="UniProtKB-UniRule"/>
</dbReference>
<proteinExistence type="inferred from homology"/>
<dbReference type="InterPro" id="IPR008145">
    <property type="entry name" value="GK/Ca_channel_bsu"/>
</dbReference>
<dbReference type="Pfam" id="PF00625">
    <property type="entry name" value="Guanylate_kin"/>
    <property type="match status" value="1"/>
</dbReference>
<dbReference type="InterPro" id="IPR027417">
    <property type="entry name" value="P-loop_NTPase"/>
</dbReference>
<reference evidence="11 12" key="2">
    <citation type="submission" date="2020-04" db="EMBL/GenBank/DDBJ databases">
        <authorList>
            <person name="Fomenkov A."/>
            <person name="Anton B.P."/>
            <person name="Roberts R.J."/>
        </authorList>
    </citation>
    <scope>NUCLEOTIDE SEQUENCE [LARGE SCALE GENOMIC DNA]</scope>
    <source>
        <strain evidence="11 12">CCAP 1403/13f</strain>
    </source>
</reference>
<keyword evidence="6 9" id="KW-0418">Kinase</keyword>
<evidence type="ECO:0000259" key="10">
    <source>
        <dbReference type="PROSITE" id="PS50052"/>
    </source>
</evidence>
<comment type="catalytic activity">
    <reaction evidence="9">
        <text>GMP + ATP = GDP + ADP</text>
        <dbReference type="Rhea" id="RHEA:20780"/>
        <dbReference type="ChEBI" id="CHEBI:30616"/>
        <dbReference type="ChEBI" id="CHEBI:58115"/>
        <dbReference type="ChEBI" id="CHEBI:58189"/>
        <dbReference type="ChEBI" id="CHEBI:456216"/>
        <dbReference type="EC" id="2.7.4.8"/>
    </reaction>
</comment>
<evidence type="ECO:0000313" key="11">
    <source>
        <dbReference type="EMBL" id="QJB46574.1"/>
    </source>
</evidence>
<evidence type="ECO:0000313" key="12">
    <source>
        <dbReference type="Proteomes" id="UP000502433"/>
    </source>
</evidence>
<dbReference type="RefSeq" id="WP_168697111.1">
    <property type="nucleotide sequence ID" value="NZ_CP051206.1"/>
</dbReference>